<dbReference type="AlphaFoldDB" id="A0A8T0UVY4"/>
<proteinExistence type="predicted"/>
<comment type="caution">
    <text evidence="2">The sequence shown here is derived from an EMBL/GenBank/DDBJ whole genome shotgun (WGS) entry which is preliminary data.</text>
</comment>
<feature type="compositionally biased region" description="Basic and acidic residues" evidence="1">
    <location>
        <begin position="243"/>
        <end position="252"/>
    </location>
</feature>
<keyword evidence="3" id="KW-1185">Reference proteome</keyword>
<dbReference type="PANTHER" id="PTHR33087:SF31">
    <property type="entry name" value="OS06G0482850 PROTEIN"/>
    <property type="match status" value="1"/>
</dbReference>
<evidence type="ECO:0000256" key="1">
    <source>
        <dbReference type="SAM" id="MobiDB-lite"/>
    </source>
</evidence>
<dbReference type="InterPro" id="IPR053253">
    <property type="entry name" value="Sex_diff_modulator"/>
</dbReference>
<dbReference type="EMBL" id="CM029041">
    <property type="protein sequence ID" value="KAG2628452.1"/>
    <property type="molecule type" value="Genomic_DNA"/>
</dbReference>
<accession>A0A8T0UVY4</accession>
<evidence type="ECO:0000313" key="3">
    <source>
        <dbReference type="Proteomes" id="UP000823388"/>
    </source>
</evidence>
<feature type="compositionally biased region" description="Basic and acidic residues" evidence="1">
    <location>
        <begin position="293"/>
        <end position="303"/>
    </location>
</feature>
<sequence length="337" mass="37813">MKEATFLLRFERPDHRNMALGRGLRAAGRTQIHVMPWTRQFGAAASKLKYRVRVCLEGIPSHAALVETIAKLFPSSAFVEIIDTETPTEKEKTCVCVWIWTVDPDGIAKEGVLRLEEPVEFTEEFHNDFYTRLGNMEIPEIRNEAAAMLDYKVLIHIDRLWDYSDRLSQSWWSCESDMSGIPNDSLDEEWPVKYTFSWHLGVLDGQPDPRRISVHDRLGEHRRDHSPPGGNGRGAQRQFPPDSWHDFARGRGDANGSSRHGSFRSQQTGGYRRRNAAGVGSPTSEFAGAVEDDGGKRTGRTTEPEAVQQTGVSKKALSEADPVVSELTGIRSQAVPR</sequence>
<protein>
    <submittedName>
        <fullName evidence="2">Uncharacterized protein</fullName>
    </submittedName>
</protein>
<gene>
    <name evidence="2" type="ORF">PVAP13_3KG251700</name>
</gene>
<feature type="region of interest" description="Disordered" evidence="1">
    <location>
        <begin position="219"/>
        <end position="337"/>
    </location>
</feature>
<reference evidence="2" key="1">
    <citation type="submission" date="2020-05" db="EMBL/GenBank/DDBJ databases">
        <title>WGS assembly of Panicum virgatum.</title>
        <authorList>
            <person name="Lovell J.T."/>
            <person name="Jenkins J."/>
            <person name="Shu S."/>
            <person name="Juenger T.E."/>
            <person name="Schmutz J."/>
        </authorList>
    </citation>
    <scope>NUCLEOTIDE SEQUENCE</scope>
    <source>
        <strain evidence="2">AP13</strain>
    </source>
</reference>
<name>A0A8T0UVY4_PANVG</name>
<dbReference type="Proteomes" id="UP000823388">
    <property type="component" value="Chromosome 3K"/>
</dbReference>
<evidence type="ECO:0000313" key="2">
    <source>
        <dbReference type="EMBL" id="KAG2628452.1"/>
    </source>
</evidence>
<organism evidence="2 3">
    <name type="scientific">Panicum virgatum</name>
    <name type="common">Blackwell switchgrass</name>
    <dbReference type="NCBI Taxonomy" id="38727"/>
    <lineage>
        <taxon>Eukaryota</taxon>
        <taxon>Viridiplantae</taxon>
        <taxon>Streptophyta</taxon>
        <taxon>Embryophyta</taxon>
        <taxon>Tracheophyta</taxon>
        <taxon>Spermatophyta</taxon>
        <taxon>Magnoliopsida</taxon>
        <taxon>Liliopsida</taxon>
        <taxon>Poales</taxon>
        <taxon>Poaceae</taxon>
        <taxon>PACMAD clade</taxon>
        <taxon>Panicoideae</taxon>
        <taxon>Panicodae</taxon>
        <taxon>Paniceae</taxon>
        <taxon>Panicinae</taxon>
        <taxon>Panicum</taxon>
        <taxon>Panicum sect. Hiantes</taxon>
    </lineage>
</organism>
<feature type="compositionally biased region" description="Polar residues" evidence="1">
    <location>
        <begin position="255"/>
        <end position="269"/>
    </location>
</feature>
<dbReference type="PANTHER" id="PTHR33087">
    <property type="entry name" value="OS07G0539200 PROTEIN"/>
    <property type="match status" value="1"/>
</dbReference>